<sequence length="35" mass="4080">MKKLKVAAVVLAGLMVALIVVQWPDIRRYLRLKRM</sequence>
<evidence type="ECO:0000313" key="3">
    <source>
        <dbReference type="Proteomes" id="UP001602013"/>
    </source>
</evidence>
<organism evidence="2 3">
    <name type="scientific">Microtetraspora malaysiensis</name>
    <dbReference type="NCBI Taxonomy" id="161358"/>
    <lineage>
        <taxon>Bacteria</taxon>
        <taxon>Bacillati</taxon>
        <taxon>Actinomycetota</taxon>
        <taxon>Actinomycetes</taxon>
        <taxon>Streptosporangiales</taxon>
        <taxon>Streptosporangiaceae</taxon>
        <taxon>Microtetraspora</taxon>
    </lineage>
</organism>
<dbReference type="RefSeq" id="WP_387414193.1">
    <property type="nucleotide sequence ID" value="NZ_BBYJ01000011.1"/>
</dbReference>
<gene>
    <name evidence="2" type="ORF">ACFYXI_23635</name>
</gene>
<proteinExistence type="predicted"/>
<keyword evidence="1" id="KW-1133">Transmembrane helix</keyword>
<evidence type="ECO:0000256" key="1">
    <source>
        <dbReference type="SAM" id="Phobius"/>
    </source>
</evidence>
<keyword evidence="1" id="KW-0472">Membrane</keyword>
<protein>
    <submittedName>
        <fullName evidence="2">DUF6893 family small protein</fullName>
    </submittedName>
</protein>
<dbReference type="EMBL" id="JBIASD010000016">
    <property type="protein sequence ID" value="MFF3668581.1"/>
    <property type="molecule type" value="Genomic_DNA"/>
</dbReference>
<dbReference type="Proteomes" id="UP001602013">
    <property type="component" value="Unassembled WGS sequence"/>
</dbReference>
<feature type="transmembrane region" description="Helical" evidence="1">
    <location>
        <begin position="6"/>
        <end position="26"/>
    </location>
</feature>
<dbReference type="InterPro" id="IPR054188">
    <property type="entry name" value="DUF6893"/>
</dbReference>
<reference evidence="2 3" key="1">
    <citation type="submission" date="2024-10" db="EMBL/GenBank/DDBJ databases">
        <title>The Natural Products Discovery Center: Release of the First 8490 Sequenced Strains for Exploring Actinobacteria Biosynthetic Diversity.</title>
        <authorList>
            <person name="Kalkreuter E."/>
            <person name="Kautsar S.A."/>
            <person name="Yang D."/>
            <person name="Bader C.D."/>
            <person name="Teijaro C.N."/>
            <person name="Fluegel L."/>
            <person name="Davis C.M."/>
            <person name="Simpson J.R."/>
            <person name="Lauterbach L."/>
            <person name="Steele A.D."/>
            <person name="Gui C."/>
            <person name="Meng S."/>
            <person name="Li G."/>
            <person name="Viehrig K."/>
            <person name="Ye F."/>
            <person name="Su P."/>
            <person name="Kiefer A.F."/>
            <person name="Nichols A."/>
            <person name="Cepeda A.J."/>
            <person name="Yan W."/>
            <person name="Fan B."/>
            <person name="Jiang Y."/>
            <person name="Adhikari A."/>
            <person name="Zheng C.-J."/>
            <person name="Schuster L."/>
            <person name="Cowan T.M."/>
            <person name="Smanski M.J."/>
            <person name="Chevrette M.G."/>
            <person name="De Carvalho L.P.S."/>
            <person name="Shen B."/>
        </authorList>
    </citation>
    <scope>NUCLEOTIDE SEQUENCE [LARGE SCALE GENOMIC DNA]</scope>
    <source>
        <strain evidence="2 3">NPDC002173</strain>
    </source>
</reference>
<keyword evidence="1" id="KW-0812">Transmembrane</keyword>
<evidence type="ECO:0000313" key="2">
    <source>
        <dbReference type="EMBL" id="MFF3668581.1"/>
    </source>
</evidence>
<keyword evidence="3" id="KW-1185">Reference proteome</keyword>
<dbReference type="Pfam" id="PF21833">
    <property type="entry name" value="DUF6893"/>
    <property type="match status" value="1"/>
</dbReference>
<name>A0ABW6SUB8_9ACTN</name>
<comment type="caution">
    <text evidence="2">The sequence shown here is derived from an EMBL/GenBank/DDBJ whole genome shotgun (WGS) entry which is preliminary data.</text>
</comment>
<accession>A0ABW6SUB8</accession>